<gene>
    <name evidence="3" type="ORF">SAMN05421770_11172</name>
</gene>
<evidence type="ECO:0000313" key="4">
    <source>
        <dbReference type="Proteomes" id="UP000198356"/>
    </source>
</evidence>
<feature type="compositionally biased region" description="Basic and acidic residues" evidence="1">
    <location>
        <begin position="101"/>
        <end position="141"/>
    </location>
</feature>
<feature type="region of interest" description="Disordered" evidence="1">
    <location>
        <begin position="101"/>
        <end position="146"/>
    </location>
</feature>
<dbReference type="EMBL" id="FZOU01000011">
    <property type="protein sequence ID" value="SNT40194.1"/>
    <property type="molecule type" value="Genomic_DNA"/>
</dbReference>
<sequence length="304" mass="34307">MSLLRDASHSLLLLAVLGCALHAQEPNTETKPLDAPLPDISNLMHEVERQQRVDESIQKDYIYHEATRFEEVDGHGQTKKVVAKEFDIFWINGVNVRRQTKKDGRDLTPDELRKENERIDKEVAKGRERRDKADAKGKETDSQGNEEITVSRLLELGSFSNERRIALEGRDTIVVDFAGNPKAKTHSSAESALKVLAGTVWIDEHDRSIVQLEGRMMDNFKVGGGLVLNVHKDTNFALHNRKVNGEAWLPVSFEAHGQARILLFDSLNGNVHAQFGDYRKFKTKSTLLPGMEELPPEDKPQDKP</sequence>
<feature type="chain" id="PRO_5012557250" description="Organic solvent tolerance-like N-terminal domain-containing protein" evidence="2">
    <location>
        <begin position="24"/>
        <end position="304"/>
    </location>
</feature>
<proteinExistence type="predicted"/>
<reference evidence="3 4" key="1">
    <citation type="submission" date="2017-06" db="EMBL/GenBank/DDBJ databases">
        <authorList>
            <person name="Kim H.J."/>
            <person name="Triplett B.A."/>
        </authorList>
    </citation>
    <scope>NUCLEOTIDE SEQUENCE [LARGE SCALE GENOMIC DNA]</scope>
    <source>
        <strain evidence="3 4">DSM 18704</strain>
    </source>
</reference>
<keyword evidence="2" id="KW-0732">Signal</keyword>
<organism evidence="3 4">
    <name type="scientific">Granulicella rosea</name>
    <dbReference type="NCBI Taxonomy" id="474952"/>
    <lineage>
        <taxon>Bacteria</taxon>
        <taxon>Pseudomonadati</taxon>
        <taxon>Acidobacteriota</taxon>
        <taxon>Terriglobia</taxon>
        <taxon>Terriglobales</taxon>
        <taxon>Acidobacteriaceae</taxon>
        <taxon>Granulicella</taxon>
    </lineage>
</organism>
<dbReference type="AlphaFoldDB" id="A0A239MDQ5"/>
<protein>
    <recommendedName>
        <fullName evidence="5">Organic solvent tolerance-like N-terminal domain-containing protein</fullName>
    </recommendedName>
</protein>
<evidence type="ECO:0008006" key="5">
    <source>
        <dbReference type="Google" id="ProtNLM"/>
    </source>
</evidence>
<dbReference type="OrthoDB" id="115424at2"/>
<dbReference type="PROSITE" id="PS51257">
    <property type="entry name" value="PROKAR_LIPOPROTEIN"/>
    <property type="match status" value="1"/>
</dbReference>
<dbReference type="RefSeq" id="WP_089410239.1">
    <property type="nucleotide sequence ID" value="NZ_FZOU01000011.1"/>
</dbReference>
<keyword evidence="4" id="KW-1185">Reference proteome</keyword>
<dbReference type="Proteomes" id="UP000198356">
    <property type="component" value="Unassembled WGS sequence"/>
</dbReference>
<evidence type="ECO:0000256" key="1">
    <source>
        <dbReference type="SAM" id="MobiDB-lite"/>
    </source>
</evidence>
<evidence type="ECO:0000256" key="2">
    <source>
        <dbReference type="SAM" id="SignalP"/>
    </source>
</evidence>
<name>A0A239MDQ5_9BACT</name>
<feature type="signal peptide" evidence="2">
    <location>
        <begin position="1"/>
        <end position="23"/>
    </location>
</feature>
<accession>A0A239MDQ5</accession>
<evidence type="ECO:0000313" key="3">
    <source>
        <dbReference type="EMBL" id="SNT40194.1"/>
    </source>
</evidence>